<evidence type="ECO:0000313" key="2">
    <source>
        <dbReference type="Proteomes" id="UP000471672"/>
    </source>
</evidence>
<dbReference type="Pfam" id="PF17963">
    <property type="entry name" value="Big_9"/>
    <property type="match status" value="1"/>
</dbReference>
<keyword evidence="2" id="KW-1185">Reference proteome</keyword>
<evidence type="ECO:0000313" key="1">
    <source>
        <dbReference type="EMBL" id="NDO91533.1"/>
    </source>
</evidence>
<feature type="non-terminal residue" evidence="1">
    <location>
        <position position="1"/>
    </location>
</feature>
<organism evidence="1 2">
    <name type="scientific">Cellulosimicrobium composti</name>
    <dbReference type="NCBI Taxonomy" id="2672572"/>
    <lineage>
        <taxon>Bacteria</taxon>
        <taxon>Bacillati</taxon>
        <taxon>Actinomycetota</taxon>
        <taxon>Actinomycetes</taxon>
        <taxon>Micrococcales</taxon>
        <taxon>Promicromonosporaceae</taxon>
        <taxon>Cellulosimicrobium</taxon>
    </lineage>
</organism>
<sequence length="169" mass="17658">NDTDPDGDQVGLVPGGIEDTHDLDAEVVGDRIVLTSPDDDGAYTFYYAIQDTYGVRATGAVTVNVSANAPLLPPVARDDTVPVEDILGKTEVTVPVLDNDEDPDGAATELAVTSDAETTTVTPDGELVVTLTEARQVITYTVTDMDGLTAKAFVKVPGLTDQAPTLRPG</sequence>
<name>A0ABX0BMI4_9MICO</name>
<proteinExistence type="predicted"/>
<reference evidence="1 2" key="1">
    <citation type="journal article" date="2021" name="Arch. Microbiol.">
        <title>Cellulosimicrobium fucosivorans sp. nov., isolated from San Elijo Lagoon, contains a fucose metabolic pathway linked to carotenoid production.</title>
        <authorList>
            <person name="Aviles F.A."/>
            <person name="Kyndt J.A."/>
        </authorList>
    </citation>
    <scope>NUCLEOTIDE SEQUENCE [LARGE SCALE GENOMIC DNA]</scope>
    <source>
        <strain evidence="1 2">SE3</strain>
    </source>
</reference>
<gene>
    <name evidence="1" type="ORF">GYH36_19110</name>
</gene>
<comment type="caution">
    <text evidence="1">The sequence shown here is derived from an EMBL/GenBank/DDBJ whole genome shotgun (WGS) entry which is preliminary data.</text>
</comment>
<dbReference type="EMBL" id="JAAFAN010000158">
    <property type="protein sequence ID" value="NDO91533.1"/>
    <property type="molecule type" value="Genomic_DNA"/>
</dbReference>
<accession>A0ABX0BMI4</accession>
<protein>
    <submittedName>
        <fullName evidence="1">Uncharacterized protein</fullName>
    </submittedName>
</protein>
<dbReference type="RefSeq" id="WP_162290706.1">
    <property type="nucleotide sequence ID" value="NZ_JAAFAN010000158.1"/>
</dbReference>
<dbReference type="Proteomes" id="UP000471672">
    <property type="component" value="Unassembled WGS sequence"/>
</dbReference>
<feature type="non-terminal residue" evidence="1">
    <location>
        <position position="169"/>
    </location>
</feature>